<protein>
    <submittedName>
        <fullName evidence="1">Uncharacterized protein</fullName>
    </submittedName>
</protein>
<dbReference type="EMBL" id="JARJCN010000086">
    <property type="protein sequence ID" value="KAJ7075981.1"/>
    <property type="molecule type" value="Genomic_DNA"/>
</dbReference>
<sequence length="205" mass="23728">MTTPANDNDIDRVYALILERRPMGSANLKKRKAVRRNAYDKGGKRMRERLDRTSAAAHTFFFMRPLFIMEFLAHCDLYTLMALAHTGEYARDLVKAFFMANLRVLVSRHLPLTYIDQFFRLLETSFSAIAGSTVSAVVTAPYRHSWTPTNLNIFVPCGYTFMWRDFFEHIGLEESDIQPGIDPKFAQTTRSHLVYQSVMLVRIYV</sequence>
<organism evidence="1 2">
    <name type="scientific">Mycena belliarum</name>
    <dbReference type="NCBI Taxonomy" id="1033014"/>
    <lineage>
        <taxon>Eukaryota</taxon>
        <taxon>Fungi</taxon>
        <taxon>Dikarya</taxon>
        <taxon>Basidiomycota</taxon>
        <taxon>Agaricomycotina</taxon>
        <taxon>Agaricomycetes</taxon>
        <taxon>Agaricomycetidae</taxon>
        <taxon>Agaricales</taxon>
        <taxon>Marasmiineae</taxon>
        <taxon>Mycenaceae</taxon>
        <taxon>Mycena</taxon>
    </lineage>
</organism>
<name>A0AAD6TR99_9AGAR</name>
<proteinExistence type="predicted"/>
<dbReference type="Proteomes" id="UP001222325">
    <property type="component" value="Unassembled WGS sequence"/>
</dbReference>
<keyword evidence="2" id="KW-1185">Reference proteome</keyword>
<comment type="caution">
    <text evidence="1">The sequence shown here is derived from an EMBL/GenBank/DDBJ whole genome shotgun (WGS) entry which is preliminary data.</text>
</comment>
<reference evidence="1" key="1">
    <citation type="submission" date="2023-03" db="EMBL/GenBank/DDBJ databases">
        <title>Massive genome expansion in bonnet fungi (Mycena s.s.) driven by repeated elements and novel gene families across ecological guilds.</title>
        <authorList>
            <consortium name="Lawrence Berkeley National Laboratory"/>
            <person name="Harder C.B."/>
            <person name="Miyauchi S."/>
            <person name="Viragh M."/>
            <person name="Kuo A."/>
            <person name="Thoen E."/>
            <person name="Andreopoulos B."/>
            <person name="Lu D."/>
            <person name="Skrede I."/>
            <person name="Drula E."/>
            <person name="Henrissat B."/>
            <person name="Morin E."/>
            <person name="Kohler A."/>
            <person name="Barry K."/>
            <person name="LaButti K."/>
            <person name="Morin E."/>
            <person name="Salamov A."/>
            <person name="Lipzen A."/>
            <person name="Mereny Z."/>
            <person name="Hegedus B."/>
            <person name="Baldrian P."/>
            <person name="Stursova M."/>
            <person name="Weitz H."/>
            <person name="Taylor A."/>
            <person name="Grigoriev I.V."/>
            <person name="Nagy L.G."/>
            <person name="Martin F."/>
            <person name="Kauserud H."/>
        </authorList>
    </citation>
    <scope>NUCLEOTIDE SEQUENCE</scope>
    <source>
        <strain evidence="1">CBHHK173m</strain>
    </source>
</reference>
<evidence type="ECO:0000313" key="2">
    <source>
        <dbReference type="Proteomes" id="UP001222325"/>
    </source>
</evidence>
<accession>A0AAD6TR99</accession>
<gene>
    <name evidence="1" type="ORF">B0H15DRAFT_955956</name>
</gene>
<evidence type="ECO:0000313" key="1">
    <source>
        <dbReference type="EMBL" id="KAJ7075981.1"/>
    </source>
</evidence>
<dbReference type="AlphaFoldDB" id="A0AAD6TR99"/>